<dbReference type="Gramene" id="rna-AYBTSS11_LOCUS29016">
    <property type="protein sequence ID" value="CAJ1976873.1"/>
    <property type="gene ID" value="gene-AYBTSS11_LOCUS29016"/>
</dbReference>
<dbReference type="AlphaFoldDB" id="A0AA86W2C6"/>
<protein>
    <submittedName>
        <fullName evidence="2">Uncharacterized protein</fullName>
    </submittedName>
</protein>
<dbReference type="InterPro" id="IPR051824">
    <property type="entry name" value="LRR_Rcpt-Like_S/T_Kinase"/>
</dbReference>
<gene>
    <name evidence="2" type="ORF">AYBTSS11_LOCUS29016</name>
</gene>
<organism evidence="2 3">
    <name type="scientific">Sphenostylis stenocarpa</name>
    <dbReference type="NCBI Taxonomy" id="92480"/>
    <lineage>
        <taxon>Eukaryota</taxon>
        <taxon>Viridiplantae</taxon>
        <taxon>Streptophyta</taxon>
        <taxon>Embryophyta</taxon>
        <taxon>Tracheophyta</taxon>
        <taxon>Spermatophyta</taxon>
        <taxon>Magnoliopsida</taxon>
        <taxon>eudicotyledons</taxon>
        <taxon>Gunneridae</taxon>
        <taxon>Pentapetalae</taxon>
        <taxon>rosids</taxon>
        <taxon>fabids</taxon>
        <taxon>Fabales</taxon>
        <taxon>Fabaceae</taxon>
        <taxon>Papilionoideae</taxon>
        <taxon>50 kb inversion clade</taxon>
        <taxon>NPAAA clade</taxon>
        <taxon>indigoferoid/millettioid clade</taxon>
        <taxon>Phaseoleae</taxon>
        <taxon>Sphenostylis</taxon>
    </lineage>
</organism>
<evidence type="ECO:0000313" key="2">
    <source>
        <dbReference type="EMBL" id="CAJ1976873.1"/>
    </source>
</evidence>
<keyword evidence="3" id="KW-1185">Reference proteome</keyword>
<dbReference type="InterPro" id="IPR011009">
    <property type="entry name" value="Kinase-like_dom_sf"/>
</dbReference>
<dbReference type="GO" id="GO:0016020">
    <property type="term" value="C:membrane"/>
    <property type="evidence" value="ECO:0007669"/>
    <property type="project" value="UniProtKB-SubCell"/>
</dbReference>
<reference evidence="2" key="1">
    <citation type="submission" date="2023-10" db="EMBL/GenBank/DDBJ databases">
        <authorList>
            <person name="Domelevo Entfellner J.-B."/>
        </authorList>
    </citation>
    <scope>NUCLEOTIDE SEQUENCE</scope>
</reference>
<evidence type="ECO:0000256" key="1">
    <source>
        <dbReference type="ARBA" id="ARBA00004479"/>
    </source>
</evidence>
<proteinExistence type="predicted"/>
<dbReference type="SUPFAM" id="SSF56112">
    <property type="entry name" value="Protein kinase-like (PK-like)"/>
    <property type="match status" value="1"/>
</dbReference>
<dbReference type="EMBL" id="OY731407">
    <property type="protein sequence ID" value="CAJ1976873.1"/>
    <property type="molecule type" value="Genomic_DNA"/>
</dbReference>
<dbReference type="PANTHER" id="PTHR48006:SF92">
    <property type="entry name" value="LRR RECEPTOR-LIKE SERINE_THREONINE-PROTEIN KINASE GSO1"/>
    <property type="match status" value="1"/>
</dbReference>
<accession>A0AA86W2C6</accession>
<dbReference type="PANTHER" id="PTHR48006">
    <property type="entry name" value="LEUCINE-RICH REPEAT-CONTAINING PROTEIN DDB_G0281931-RELATED"/>
    <property type="match status" value="1"/>
</dbReference>
<dbReference type="Gene3D" id="1.10.510.10">
    <property type="entry name" value="Transferase(Phosphotransferase) domain 1"/>
    <property type="match status" value="1"/>
</dbReference>
<evidence type="ECO:0000313" key="3">
    <source>
        <dbReference type="Proteomes" id="UP001189624"/>
    </source>
</evidence>
<comment type="subcellular location">
    <subcellularLocation>
        <location evidence="1">Membrane</location>
        <topology evidence="1">Single-pass type I membrane protein</topology>
    </subcellularLocation>
</comment>
<name>A0AA86W2C6_9FABA</name>
<dbReference type="Proteomes" id="UP001189624">
    <property type="component" value="Chromosome 10"/>
</dbReference>
<sequence>MRVIRCIHEIHTSLAIFLPHHGKDRKETLVSHRTCLSSSRTIRVFEDHDDSDDDQLLSRYFSQPLLFTLPALSINDETSQSVWLHRTLFWYTFPFQLLDLSSKAPNHGYRAEKTLGASTFKRAAQALCTRLRCQIGNSSTADEIVESFAQGIQIIGYIRHRSIVRLIAHCQEGLAYLHHENRDVKCNNIHPDSKFEVYPADFGLAMLMDSLNYHHAIGFYEYNYSMNLTEKSDVSSYGEVLLEILSGCSAAEDGQTDTFEPACMCPNALSTLRTVILGAVSKESSIAES</sequence>